<gene>
    <name evidence="1" type="ORF">NDU88_003917</name>
</gene>
<evidence type="ECO:0000313" key="1">
    <source>
        <dbReference type="EMBL" id="KAJ1115695.1"/>
    </source>
</evidence>
<evidence type="ECO:0000313" key="2">
    <source>
        <dbReference type="Proteomes" id="UP001066276"/>
    </source>
</evidence>
<reference evidence="1" key="1">
    <citation type="journal article" date="2022" name="bioRxiv">
        <title>Sequencing and chromosome-scale assembly of the giantPleurodeles waltlgenome.</title>
        <authorList>
            <person name="Brown T."/>
            <person name="Elewa A."/>
            <person name="Iarovenko S."/>
            <person name="Subramanian E."/>
            <person name="Araus A.J."/>
            <person name="Petzold A."/>
            <person name="Susuki M."/>
            <person name="Suzuki K.-i.T."/>
            <person name="Hayashi T."/>
            <person name="Toyoda A."/>
            <person name="Oliveira C."/>
            <person name="Osipova E."/>
            <person name="Leigh N.D."/>
            <person name="Simon A."/>
            <person name="Yun M.H."/>
        </authorList>
    </citation>
    <scope>NUCLEOTIDE SEQUENCE</scope>
    <source>
        <strain evidence="1">20211129_DDA</strain>
        <tissue evidence="1">Liver</tissue>
    </source>
</reference>
<protein>
    <submittedName>
        <fullName evidence="1">Uncharacterized protein</fullName>
    </submittedName>
</protein>
<organism evidence="1 2">
    <name type="scientific">Pleurodeles waltl</name>
    <name type="common">Iberian ribbed newt</name>
    <dbReference type="NCBI Taxonomy" id="8319"/>
    <lineage>
        <taxon>Eukaryota</taxon>
        <taxon>Metazoa</taxon>
        <taxon>Chordata</taxon>
        <taxon>Craniata</taxon>
        <taxon>Vertebrata</taxon>
        <taxon>Euteleostomi</taxon>
        <taxon>Amphibia</taxon>
        <taxon>Batrachia</taxon>
        <taxon>Caudata</taxon>
        <taxon>Salamandroidea</taxon>
        <taxon>Salamandridae</taxon>
        <taxon>Pleurodelinae</taxon>
        <taxon>Pleurodeles</taxon>
    </lineage>
</organism>
<accession>A0AAV7NI18</accession>
<dbReference type="EMBL" id="JANPWB010000012">
    <property type="protein sequence ID" value="KAJ1115695.1"/>
    <property type="molecule type" value="Genomic_DNA"/>
</dbReference>
<proteinExistence type="predicted"/>
<sequence>MPVAWLRLTHPPHVARVKDVVEWASTEEVRMCHVRTDERLEDDLGAWSAMRLESQELRDPPDFEKENA</sequence>
<dbReference type="Proteomes" id="UP001066276">
    <property type="component" value="Chromosome 8"/>
</dbReference>
<dbReference type="AlphaFoldDB" id="A0AAV7NI18"/>
<comment type="caution">
    <text evidence="1">The sequence shown here is derived from an EMBL/GenBank/DDBJ whole genome shotgun (WGS) entry which is preliminary data.</text>
</comment>
<name>A0AAV7NI18_PLEWA</name>
<keyword evidence="2" id="KW-1185">Reference proteome</keyword>